<accession>A0AAV3PMN4</accession>
<keyword evidence="15" id="KW-1185">Reference proteome</keyword>
<proteinExistence type="inferred from homology"/>
<dbReference type="SUPFAM" id="SSF52540">
    <property type="entry name" value="P-loop containing nucleoside triphosphate hydrolases"/>
    <property type="match status" value="1"/>
</dbReference>
<dbReference type="PROSITE" id="PS50067">
    <property type="entry name" value="KINESIN_MOTOR_2"/>
    <property type="match status" value="1"/>
</dbReference>
<organism evidence="14 15">
    <name type="scientific">Lithospermum erythrorhizon</name>
    <name type="common">Purple gromwell</name>
    <name type="synonym">Lithospermum officinale var. erythrorhizon</name>
    <dbReference type="NCBI Taxonomy" id="34254"/>
    <lineage>
        <taxon>Eukaryota</taxon>
        <taxon>Viridiplantae</taxon>
        <taxon>Streptophyta</taxon>
        <taxon>Embryophyta</taxon>
        <taxon>Tracheophyta</taxon>
        <taxon>Spermatophyta</taxon>
        <taxon>Magnoliopsida</taxon>
        <taxon>eudicotyledons</taxon>
        <taxon>Gunneridae</taxon>
        <taxon>Pentapetalae</taxon>
        <taxon>asterids</taxon>
        <taxon>lamiids</taxon>
        <taxon>Boraginales</taxon>
        <taxon>Boraginaceae</taxon>
        <taxon>Boraginoideae</taxon>
        <taxon>Lithospermeae</taxon>
        <taxon>Lithospermum</taxon>
    </lineage>
</organism>
<evidence type="ECO:0000256" key="4">
    <source>
        <dbReference type="ARBA" id="ARBA00022741"/>
    </source>
</evidence>
<keyword evidence="4 10" id="KW-0547">Nucleotide-binding</keyword>
<dbReference type="Proteomes" id="UP001454036">
    <property type="component" value="Unassembled WGS sequence"/>
</dbReference>
<keyword evidence="11" id="KW-0175">Coiled coil</keyword>
<evidence type="ECO:0000256" key="12">
    <source>
        <dbReference type="SAM" id="MobiDB-lite"/>
    </source>
</evidence>
<dbReference type="Gene3D" id="3.40.850.10">
    <property type="entry name" value="Kinesin motor domain"/>
    <property type="match status" value="1"/>
</dbReference>
<feature type="domain" description="Kinesin motor" evidence="13">
    <location>
        <begin position="49"/>
        <end position="387"/>
    </location>
</feature>
<dbReference type="GO" id="GO:0005876">
    <property type="term" value="C:spindle microtubule"/>
    <property type="evidence" value="ECO:0007669"/>
    <property type="project" value="TreeGrafter"/>
</dbReference>
<evidence type="ECO:0000256" key="5">
    <source>
        <dbReference type="ARBA" id="ARBA00022840"/>
    </source>
</evidence>
<dbReference type="GO" id="GO:0007018">
    <property type="term" value="P:microtubule-based movement"/>
    <property type="evidence" value="ECO:0007669"/>
    <property type="project" value="InterPro"/>
</dbReference>
<gene>
    <name evidence="14" type="ORF">LIER_10580</name>
</gene>
<feature type="binding site" evidence="10">
    <location>
        <begin position="131"/>
        <end position="138"/>
    </location>
    <ligand>
        <name>ATP</name>
        <dbReference type="ChEBI" id="CHEBI:30616"/>
    </ligand>
</feature>
<name>A0AAV3PMN4_LITER</name>
<evidence type="ECO:0000259" key="13">
    <source>
        <dbReference type="PROSITE" id="PS50067"/>
    </source>
</evidence>
<evidence type="ECO:0000256" key="7">
    <source>
        <dbReference type="ARBA" id="ARBA00023212"/>
    </source>
</evidence>
<dbReference type="CDD" id="cd01364">
    <property type="entry name" value="KISc_BimC_Eg5"/>
    <property type="match status" value="1"/>
</dbReference>
<comment type="subcellular location">
    <subcellularLocation>
        <location evidence="1">Cytoplasm</location>
        <location evidence="1">Cytoskeleton</location>
        <location evidence="1">Spindle</location>
    </subcellularLocation>
</comment>
<dbReference type="FunFam" id="3.40.850.10:FF:000019">
    <property type="entry name" value="Kinesin-like protein KIN-5D"/>
    <property type="match status" value="1"/>
</dbReference>
<feature type="region of interest" description="Disordered" evidence="12">
    <location>
        <begin position="11"/>
        <end position="30"/>
    </location>
</feature>
<dbReference type="InterPro" id="IPR019821">
    <property type="entry name" value="Kinesin_motor_CS"/>
</dbReference>
<keyword evidence="6 10" id="KW-0505">Motor protein</keyword>
<keyword evidence="2" id="KW-0963">Cytoplasm</keyword>
<dbReference type="InterPro" id="IPR001752">
    <property type="entry name" value="Kinesin_motor_dom"/>
</dbReference>
<dbReference type="InterPro" id="IPR047149">
    <property type="entry name" value="KIF11-like"/>
</dbReference>
<evidence type="ECO:0000256" key="6">
    <source>
        <dbReference type="ARBA" id="ARBA00023175"/>
    </source>
</evidence>
<evidence type="ECO:0000256" key="1">
    <source>
        <dbReference type="ARBA" id="ARBA00004186"/>
    </source>
</evidence>
<reference evidence="14 15" key="1">
    <citation type="submission" date="2024-01" db="EMBL/GenBank/DDBJ databases">
        <title>The complete chloroplast genome sequence of Lithospermum erythrorhizon: insights into the phylogenetic relationship among Boraginaceae species and the maternal lineages of purple gromwells.</title>
        <authorList>
            <person name="Okada T."/>
            <person name="Watanabe K."/>
        </authorList>
    </citation>
    <scope>NUCLEOTIDE SEQUENCE [LARGE SCALE GENOMIC DNA]</scope>
</reference>
<evidence type="ECO:0000256" key="3">
    <source>
        <dbReference type="ARBA" id="ARBA00022701"/>
    </source>
</evidence>
<keyword evidence="7" id="KW-0206">Cytoskeleton</keyword>
<comment type="caution">
    <text evidence="14">The sequence shown here is derived from an EMBL/GenBank/DDBJ whole genome shotgun (WGS) entry which is preliminary data.</text>
</comment>
<comment type="similarity">
    <text evidence="8">Belongs to the TRAFAC class myosin-kinesin ATPase superfamily. Kinesin family. KIN-5/BimC subfamily.</text>
</comment>
<dbReference type="EMBL" id="BAABME010001890">
    <property type="protein sequence ID" value="GAA0151986.1"/>
    <property type="molecule type" value="Genomic_DNA"/>
</dbReference>
<evidence type="ECO:0000313" key="14">
    <source>
        <dbReference type="EMBL" id="GAA0151986.1"/>
    </source>
</evidence>
<dbReference type="Pfam" id="PF00225">
    <property type="entry name" value="Kinesin"/>
    <property type="match status" value="1"/>
</dbReference>
<evidence type="ECO:0000256" key="11">
    <source>
        <dbReference type="SAM" id="Coils"/>
    </source>
</evidence>
<evidence type="ECO:0000256" key="10">
    <source>
        <dbReference type="PROSITE-ProRule" id="PRU00283"/>
    </source>
</evidence>
<dbReference type="PANTHER" id="PTHR47970">
    <property type="entry name" value="KINESIN-LIKE PROTEIN KIF11"/>
    <property type="match status" value="1"/>
</dbReference>
<protein>
    <submittedName>
        <fullName evidence="14">Microtubule binding motor protein</fullName>
    </submittedName>
</protein>
<evidence type="ECO:0000313" key="15">
    <source>
        <dbReference type="Proteomes" id="UP001454036"/>
    </source>
</evidence>
<dbReference type="GO" id="GO:0008574">
    <property type="term" value="F:plus-end-directed microtubule motor activity"/>
    <property type="evidence" value="ECO:0007669"/>
    <property type="project" value="TreeGrafter"/>
</dbReference>
<dbReference type="GO" id="GO:0090307">
    <property type="term" value="P:mitotic spindle assembly"/>
    <property type="evidence" value="ECO:0007669"/>
    <property type="project" value="TreeGrafter"/>
</dbReference>
<dbReference type="GO" id="GO:0051231">
    <property type="term" value="P:spindle elongation"/>
    <property type="evidence" value="ECO:0007669"/>
    <property type="project" value="TreeGrafter"/>
</dbReference>
<dbReference type="GO" id="GO:0072686">
    <property type="term" value="C:mitotic spindle"/>
    <property type="evidence" value="ECO:0007669"/>
    <property type="project" value="TreeGrafter"/>
</dbReference>
<dbReference type="InterPro" id="IPR027417">
    <property type="entry name" value="P-loop_NTPase"/>
</dbReference>
<evidence type="ECO:0000256" key="9">
    <source>
        <dbReference type="ARBA" id="ARBA00046159"/>
    </source>
</evidence>
<dbReference type="InterPro" id="IPR047241">
    <property type="entry name" value="KIF11-like_kin_motor_dom"/>
</dbReference>
<dbReference type="PRINTS" id="PR00380">
    <property type="entry name" value="KINESINHEAVY"/>
</dbReference>
<keyword evidence="3" id="KW-0493">Microtubule</keyword>
<comment type="function">
    <text evidence="9">Responsible for microtubule translocation. May be important for the organization of phragmoplast-specific arrays of microtubules. Plays an essential role in stabilizing the mitotic spindle. Required during mitotic cytokinesis.</text>
</comment>
<feature type="coiled-coil region" evidence="11">
    <location>
        <begin position="531"/>
        <end position="568"/>
    </location>
</feature>
<dbReference type="InterPro" id="IPR036961">
    <property type="entry name" value="Kinesin_motor_dom_sf"/>
</dbReference>
<dbReference type="SMART" id="SM00129">
    <property type="entry name" value="KISc"/>
    <property type="match status" value="1"/>
</dbReference>
<dbReference type="PANTHER" id="PTHR47970:SF32">
    <property type="entry name" value="KINESIN-LIKE PROTEIN KIN-5B"/>
    <property type="match status" value="1"/>
</dbReference>
<dbReference type="GO" id="GO:0008017">
    <property type="term" value="F:microtubule binding"/>
    <property type="evidence" value="ECO:0007669"/>
    <property type="project" value="InterPro"/>
</dbReference>
<dbReference type="GO" id="GO:0005524">
    <property type="term" value="F:ATP binding"/>
    <property type="evidence" value="ECO:0007669"/>
    <property type="project" value="UniProtKB-UniRule"/>
</dbReference>
<feature type="coiled-coil region" evidence="11">
    <location>
        <begin position="403"/>
        <end position="502"/>
    </location>
</feature>
<evidence type="ECO:0000256" key="8">
    <source>
        <dbReference type="ARBA" id="ARBA00034704"/>
    </source>
</evidence>
<dbReference type="PROSITE" id="PS00411">
    <property type="entry name" value="KINESIN_MOTOR_1"/>
    <property type="match status" value="1"/>
</dbReference>
<sequence>MMPLTPDIYRKIGNGMAPSPSPFLTPRPERRRLDSRSIDWNSNRDKEVNVQVLVRCRPLSDDEQKANVAKAISCNENRREVTVTNKQGDRVFTFDKVFGPKAQQRSIYDQAIYPIVNEVLEGYNCTVFAYGQTGTGKTYTMEGGMNNKGGELPAEAGVIPRAVRHIFDVLEAQNADYSMKVTFLELYNEEITDLLAPEDLTKFPEDRQKKPVSLLEDGRGCVIVRGLEEEVVYSANEIFDLLERGAARRRTADTLLNKHSSRSHSIFSITVHMKETTVGDEELIKCGKLNLVDLAGSENILRSGAREGRAREAGEINKSLLTLGRVINALVEHSLHIPYRDSKLTRLLRDSLGGKTKTCIIATISPTANSLEETLSTLDYAYRAKTIKNKPEANQKMSKTAFLKDLYQEIEKMKQDVRAARERNGVYIPHERFVQDEAEKKANTEKLEQLEIDLKGCKKQVDEYRELYLTKQEEKLNLQCELKDCKGTLESMGKALQNLEDNYRIALTTLKEREHAISRLLHSESCLVECAKELRDNLLNASEDIDTLSEKIDEKDRLEENNQNLVLTFGSQLDQSLKDLHKTILGSVSQQQQQLKDIDEHVSSFHAHKCDVAKSMETKMEKMSDTFCSGLAVIKKLSDTLQSQSFCGLLQVESMAVLQATAVDNFLKSACSEASVILSDIKNSLEEEKKLIAFSVQQQEEGLHKSMVSAQAISRATGKFLTDLHHHAAEIVKFIEESKIKKFQQLENFETMFEEEAVRDEELAMEKITDILKSLMAKRKTMVSEASINLKDNTLQENKKLLRDLSTIQQVSANATKEVNGYVEKVEGSFFEGSFAAAETRAMMENCLIECSRKADQCDAHWHDMKLGVNCVTKNSLTKMKSALLEKATTSRFGYEELLSAFSSMDTDLQDQIQDALVSIQGSLKLDAQTNKKISSISAICSDQLDVSRNNHSKGVSLIRNTAEQYLRRDYMVDQDSDGTSKKRLLSIPSLASIEAMRTPVGDKDNGPRLTEMESKMLQQPSSFHRTPFAHIN</sequence>
<dbReference type="AlphaFoldDB" id="A0AAV3PMN4"/>
<evidence type="ECO:0000256" key="2">
    <source>
        <dbReference type="ARBA" id="ARBA00022490"/>
    </source>
</evidence>
<keyword evidence="5 10" id="KW-0067">ATP-binding</keyword>